<proteinExistence type="predicted"/>
<dbReference type="Proteomes" id="UP000836841">
    <property type="component" value="Chromosome 7"/>
</dbReference>
<organism evidence="1 2">
    <name type="scientific">Thlaspi arvense</name>
    <name type="common">Field penny-cress</name>
    <dbReference type="NCBI Taxonomy" id="13288"/>
    <lineage>
        <taxon>Eukaryota</taxon>
        <taxon>Viridiplantae</taxon>
        <taxon>Streptophyta</taxon>
        <taxon>Embryophyta</taxon>
        <taxon>Tracheophyta</taxon>
        <taxon>Spermatophyta</taxon>
        <taxon>Magnoliopsida</taxon>
        <taxon>eudicotyledons</taxon>
        <taxon>Gunneridae</taxon>
        <taxon>Pentapetalae</taxon>
        <taxon>rosids</taxon>
        <taxon>malvids</taxon>
        <taxon>Brassicales</taxon>
        <taxon>Brassicaceae</taxon>
        <taxon>Thlaspideae</taxon>
        <taxon>Thlaspi</taxon>
    </lineage>
</organism>
<evidence type="ECO:0000313" key="1">
    <source>
        <dbReference type="EMBL" id="CAH2080127.1"/>
    </source>
</evidence>
<dbReference type="AlphaFoldDB" id="A0AAU9T9Y3"/>
<dbReference type="InterPro" id="IPR036322">
    <property type="entry name" value="WD40_repeat_dom_sf"/>
</dbReference>
<protein>
    <submittedName>
        <fullName evidence="1">Uncharacterized protein</fullName>
    </submittedName>
</protein>
<dbReference type="InterPro" id="IPR044715">
    <property type="entry name" value="WDR86-like"/>
</dbReference>
<dbReference type="SUPFAM" id="SSF50978">
    <property type="entry name" value="WD40 repeat-like"/>
    <property type="match status" value="1"/>
</dbReference>
<dbReference type="EMBL" id="OU466863">
    <property type="protein sequence ID" value="CAH2080127.1"/>
    <property type="molecule type" value="Genomic_DNA"/>
</dbReference>
<dbReference type="PANTHER" id="PTHR44489:SF14">
    <property type="entry name" value="ZINC FINGER CCCH DOMAIN-CONTAINING PROTEIN 59-RELATED"/>
    <property type="match status" value="1"/>
</dbReference>
<reference evidence="1 2" key="1">
    <citation type="submission" date="2022-03" db="EMBL/GenBank/DDBJ databases">
        <authorList>
            <person name="Nunn A."/>
            <person name="Chopra R."/>
            <person name="Nunn A."/>
            <person name="Contreras Garrido A."/>
        </authorList>
    </citation>
    <scope>NUCLEOTIDE SEQUENCE [LARGE SCALE GENOMIC DNA]</scope>
</reference>
<gene>
    <name evidence="1" type="ORF">TAV2_LOCUS24012</name>
</gene>
<dbReference type="PANTHER" id="PTHR44489">
    <property type="match status" value="1"/>
</dbReference>
<dbReference type="InterPro" id="IPR015943">
    <property type="entry name" value="WD40/YVTN_repeat-like_dom_sf"/>
</dbReference>
<sequence length="120" mass="13652">MTLWQHTNTVTSLLCWDQFLLSSSLDGTRKVWACLENGSLKVTSTRRQALSVHALYGMHDAEGKPIMFCSYQNRSVILKKEERISRRTRSRQSQFGPESLLFSGDKSGKLRVWNSAATKV</sequence>
<dbReference type="Gene3D" id="2.130.10.10">
    <property type="entry name" value="YVTN repeat-like/Quinoprotein amine dehydrogenase"/>
    <property type="match status" value="1"/>
</dbReference>
<evidence type="ECO:0000313" key="2">
    <source>
        <dbReference type="Proteomes" id="UP000836841"/>
    </source>
</evidence>
<name>A0AAU9T9Y3_THLAR</name>
<keyword evidence="2" id="KW-1185">Reference proteome</keyword>
<accession>A0AAU9T9Y3</accession>